<protein>
    <submittedName>
        <fullName evidence="2">Uncharacterized protein</fullName>
    </submittedName>
</protein>
<proteinExistence type="predicted"/>
<dbReference type="Proteomes" id="UP000267821">
    <property type="component" value="Unassembled WGS sequence"/>
</dbReference>
<feature type="region of interest" description="Disordered" evidence="1">
    <location>
        <begin position="470"/>
        <end position="513"/>
    </location>
</feature>
<dbReference type="InParanoid" id="A0A3N4LKF3"/>
<feature type="region of interest" description="Disordered" evidence="1">
    <location>
        <begin position="539"/>
        <end position="620"/>
    </location>
</feature>
<evidence type="ECO:0000313" key="3">
    <source>
        <dbReference type="Proteomes" id="UP000267821"/>
    </source>
</evidence>
<name>A0A3N4LKF3_9PEZI</name>
<organism evidence="2 3">
    <name type="scientific">Terfezia boudieri ATCC MYA-4762</name>
    <dbReference type="NCBI Taxonomy" id="1051890"/>
    <lineage>
        <taxon>Eukaryota</taxon>
        <taxon>Fungi</taxon>
        <taxon>Dikarya</taxon>
        <taxon>Ascomycota</taxon>
        <taxon>Pezizomycotina</taxon>
        <taxon>Pezizomycetes</taxon>
        <taxon>Pezizales</taxon>
        <taxon>Pezizaceae</taxon>
        <taxon>Terfezia</taxon>
    </lineage>
</organism>
<evidence type="ECO:0000313" key="2">
    <source>
        <dbReference type="EMBL" id="RPB23413.1"/>
    </source>
</evidence>
<gene>
    <name evidence="2" type="ORF">L211DRAFT_882338</name>
</gene>
<sequence length="718" mass="76464">MAPNTNTILFSVWPETRESALSSCRVAPTYPAHHEHGNVLISTICLLVFLYVAFKVFDLLSSGLVSDAFASLDGVSRPPRPRFFGAGFFEGTDRTVSCVVSGFLAVVGVAGHVCMGAGRVLSCVISWLLVVVVIARHPRAFAWSYVSSIMAWLSGRLEQVNQGRASVSSSETSMPGAFPAPLVIVVPDSIVHSLASPISVPNAASQVPVVAIKKASACPSKPTPIDPFRPGRCIEYIHLLYRDRSVVSVGNSAEQASASHSVPVSHELEAVRTLQKSCVEASGTPTAPIALLLCEEGQPGVKTHRYAGNAVSGSPYKITVVKKSPALRGVQQTRKSAPLVSHLTPSWMAAPLVTEALSVACKLGSMFGLKVHQGEQVDVSDRSHEDEMDFEPTSTVVAPVDREVLMQDAPDLIDDDSSTDKRDWEPAASRLSLEEEGFLVRIFSALSLGPKLNCIADRVQKPASSGIIAEQSVSSGSEPALKNAVSTVSQAPVEVNRGPHAPSATPKTETTGRIILRLRGKKVPGKEVAESAVAKTLPLTTSTAVPPQAEVQTAVPTSGNGEGDSSSGNPPTLTASGPSANTESQPEQPSCESTGQNGPAVIEPAAATNSPVSQAGPATPGRALKRWEVKFVAQGQGVVDPTTTAEKLAFLRKLAAKTISKIDPGLLGPNDRERLMKKVLKKEKEEKKKKKRKENRDQKSLKEKEEKKRKQRRTKTLN</sequence>
<reference evidence="2 3" key="1">
    <citation type="journal article" date="2018" name="Nat. Ecol. Evol.">
        <title>Pezizomycetes genomes reveal the molecular basis of ectomycorrhizal truffle lifestyle.</title>
        <authorList>
            <person name="Murat C."/>
            <person name="Payen T."/>
            <person name="Noel B."/>
            <person name="Kuo A."/>
            <person name="Morin E."/>
            <person name="Chen J."/>
            <person name="Kohler A."/>
            <person name="Krizsan K."/>
            <person name="Balestrini R."/>
            <person name="Da Silva C."/>
            <person name="Montanini B."/>
            <person name="Hainaut M."/>
            <person name="Levati E."/>
            <person name="Barry K.W."/>
            <person name="Belfiori B."/>
            <person name="Cichocki N."/>
            <person name="Clum A."/>
            <person name="Dockter R.B."/>
            <person name="Fauchery L."/>
            <person name="Guy J."/>
            <person name="Iotti M."/>
            <person name="Le Tacon F."/>
            <person name="Lindquist E.A."/>
            <person name="Lipzen A."/>
            <person name="Malagnac F."/>
            <person name="Mello A."/>
            <person name="Molinier V."/>
            <person name="Miyauchi S."/>
            <person name="Poulain J."/>
            <person name="Riccioni C."/>
            <person name="Rubini A."/>
            <person name="Sitrit Y."/>
            <person name="Splivallo R."/>
            <person name="Traeger S."/>
            <person name="Wang M."/>
            <person name="Zifcakova L."/>
            <person name="Wipf D."/>
            <person name="Zambonelli A."/>
            <person name="Paolocci F."/>
            <person name="Nowrousian M."/>
            <person name="Ottonello S."/>
            <person name="Baldrian P."/>
            <person name="Spatafora J.W."/>
            <person name="Henrissat B."/>
            <person name="Nagy L.G."/>
            <person name="Aury J.M."/>
            <person name="Wincker P."/>
            <person name="Grigoriev I.V."/>
            <person name="Bonfante P."/>
            <person name="Martin F.M."/>
        </authorList>
    </citation>
    <scope>NUCLEOTIDE SEQUENCE [LARGE SCALE GENOMIC DNA]</scope>
    <source>
        <strain evidence="2 3">ATCC MYA-4762</strain>
    </source>
</reference>
<dbReference type="EMBL" id="ML121546">
    <property type="protein sequence ID" value="RPB23413.1"/>
    <property type="molecule type" value="Genomic_DNA"/>
</dbReference>
<feature type="compositionally biased region" description="Polar residues" evidence="1">
    <location>
        <begin position="539"/>
        <end position="557"/>
    </location>
</feature>
<dbReference type="OrthoDB" id="5481892at2759"/>
<evidence type="ECO:0000256" key="1">
    <source>
        <dbReference type="SAM" id="MobiDB-lite"/>
    </source>
</evidence>
<feature type="compositionally biased region" description="Basic and acidic residues" evidence="1">
    <location>
        <begin position="694"/>
        <end position="708"/>
    </location>
</feature>
<dbReference type="AlphaFoldDB" id="A0A3N4LKF3"/>
<keyword evidence="3" id="KW-1185">Reference proteome</keyword>
<accession>A0A3N4LKF3</accession>
<feature type="region of interest" description="Disordered" evidence="1">
    <location>
        <begin position="680"/>
        <end position="718"/>
    </location>
</feature>
<feature type="compositionally biased region" description="Basic residues" evidence="1">
    <location>
        <begin position="709"/>
        <end position="718"/>
    </location>
</feature>
<feature type="compositionally biased region" description="Polar residues" evidence="1">
    <location>
        <begin position="570"/>
        <end position="597"/>
    </location>
</feature>